<dbReference type="VEuPathDB" id="TriTrypDB:ECC02_009544"/>
<dbReference type="VEuPathDB" id="TriTrypDB:TCSYLVIO_008741"/>
<comment type="caution">
    <text evidence="3">The sequence shown here is derived from an EMBL/GenBank/DDBJ whole genome shotgun (WGS) entry which is preliminary data.</text>
</comment>
<protein>
    <submittedName>
        <fullName evidence="3">Putative retrotransposon hot spot (RHS) protein</fullName>
    </submittedName>
</protein>
<dbReference type="Pfam" id="PF07999">
    <property type="entry name" value="RHSP"/>
    <property type="match status" value="1"/>
</dbReference>
<dbReference type="VEuPathDB" id="TriTrypDB:C4B63_73g17"/>
<dbReference type="InterPro" id="IPR046836">
    <property type="entry name" value="RHS_C"/>
</dbReference>
<dbReference type="VEuPathDB" id="TriTrypDB:TcBrA4_0094900"/>
<proteinExistence type="predicted"/>
<dbReference type="VEuPathDB" id="TriTrypDB:TcCL_ESM08840"/>
<evidence type="ECO:0000259" key="2">
    <source>
        <dbReference type="Pfam" id="PF20445"/>
    </source>
</evidence>
<dbReference type="InterPro" id="IPR006518">
    <property type="entry name" value="Trypano_RHS"/>
</dbReference>
<dbReference type="VEuPathDB" id="TriTrypDB:TcG_12137"/>
<dbReference type="Pfam" id="PF20445">
    <property type="entry name" value="RHS_N"/>
    <property type="match status" value="1"/>
</dbReference>
<feature type="domain" description="Retrotransposon hot spot protein,C-terminal" evidence="1">
    <location>
        <begin position="123"/>
        <end position="419"/>
    </location>
</feature>
<name>A0A2V2UWM9_TRYCR</name>
<organism evidence="3 4">
    <name type="scientific">Trypanosoma cruzi</name>
    <dbReference type="NCBI Taxonomy" id="5693"/>
    <lineage>
        <taxon>Eukaryota</taxon>
        <taxon>Discoba</taxon>
        <taxon>Euglenozoa</taxon>
        <taxon>Kinetoplastea</taxon>
        <taxon>Metakinetoplastina</taxon>
        <taxon>Trypanosomatida</taxon>
        <taxon>Trypanosomatidae</taxon>
        <taxon>Trypanosoma</taxon>
        <taxon>Schizotrypanum</taxon>
    </lineage>
</organism>
<dbReference type="VEuPathDB" id="TriTrypDB:TcG_02322"/>
<dbReference type="PANTHER" id="PTHR33129">
    <property type="entry name" value="PROTEIN KINASE DOMAIN-CONTAINING PROTEIN-RELATED"/>
    <property type="match status" value="1"/>
</dbReference>
<evidence type="ECO:0000259" key="1">
    <source>
        <dbReference type="Pfam" id="PF07999"/>
    </source>
</evidence>
<dbReference type="PANTHER" id="PTHR33129:SF3">
    <property type="entry name" value="HOT SPOT (RHS) PROTEIN, PUTATIVE-RELATED"/>
    <property type="match status" value="1"/>
</dbReference>
<dbReference type="EMBL" id="PRFA01000073">
    <property type="protein sequence ID" value="PWU88444.1"/>
    <property type="molecule type" value="Genomic_DNA"/>
</dbReference>
<dbReference type="InterPro" id="IPR046835">
    <property type="entry name" value="RHS_N"/>
</dbReference>
<dbReference type="InterPro" id="IPR052980">
    <property type="entry name" value="Crinkler_effector"/>
</dbReference>
<feature type="domain" description="Retrotransposon hot spot protein N-terminal" evidence="2">
    <location>
        <begin position="8"/>
        <end position="119"/>
    </location>
</feature>
<dbReference type="VEuPathDB" id="TriTrypDB:BCY84_04689"/>
<dbReference type="VEuPathDB" id="TriTrypDB:TcCLB.505207.30"/>
<evidence type="ECO:0000313" key="3">
    <source>
        <dbReference type="EMBL" id="PWU88444.1"/>
    </source>
</evidence>
<dbReference type="AlphaFoldDB" id="A0A2V2UWM9"/>
<gene>
    <name evidence="3" type="ORF">C4B63_73g17</name>
</gene>
<dbReference type="VEuPathDB" id="TriTrypDB:C3747_326g5"/>
<dbReference type="VEuPathDB" id="TriTrypDB:Tc_MARK_2342"/>
<evidence type="ECO:0000313" key="4">
    <source>
        <dbReference type="Proteomes" id="UP000246121"/>
    </source>
</evidence>
<dbReference type="Proteomes" id="UP000246121">
    <property type="component" value="Unassembled WGS sequence"/>
</dbReference>
<dbReference type="VEuPathDB" id="TriTrypDB:TCSYLVIO_009302"/>
<dbReference type="VEuPathDB" id="TriTrypDB:TcBrA4_0157770"/>
<dbReference type="NCBIfam" id="TIGR01631">
    <property type="entry name" value="Trypano_RHS"/>
    <property type="match status" value="1"/>
</dbReference>
<dbReference type="VEuPathDB" id="TriTrypDB:TCDM_12461"/>
<reference evidence="3 4" key="1">
    <citation type="journal article" date="2018" name="Microb. Genom.">
        <title>Expanding an expanded genome: long-read sequencing of Trypanosoma cruzi.</title>
        <authorList>
            <person name="Berna L."/>
            <person name="Rodriguez M."/>
            <person name="Chiribao M.L."/>
            <person name="Parodi-Talice A."/>
            <person name="Pita S."/>
            <person name="Rijo G."/>
            <person name="Alvarez-Valin F."/>
            <person name="Robello C."/>
        </authorList>
    </citation>
    <scope>NUCLEOTIDE SEQUENCE [LARGE SCALE GENOMIC DNA]</scope>
    <source>
        <strain evidence="3 4">Dm28c</strain>
    </source>
</reference>
<dbReference type="VEuPathDB" id="TriTrypDB:TcCLB.507907.30"/>
<sequence length="592" mass="67810">MDVLEGHYESVYNARWSHVVEVPGGEGTGMEAYEGEPPQPWTYKEVGDTLEKDDSVEQSGALRLRLMVLTSDKAWPYSWGACEFNRDCYVNCEVERVWQIVKGVVNKWSSGHGETDFTPDPCVLIGTPGIGKSMAAGSYLLYQLLHYDAEQLPVVVYYIGDQTFLFDKTTKKLSAYLGKGSVLDVVDRLSWSGVKGYIIYDVAEEVCRPSVGLPCNRWGMIVITSPNENKYELWENQNLPVHIVMNCPDESDVKAMCVWEQRSKPPQQQAEYWREVKGRMDKVGPIPRHILDEQAYDDRIEKCHETVEETISPETQYYTGLGNSTMWGGNSVFHWLAKVVRIREEVCKGEFSLNLPISDHLCNKTLCMLAKLMKQDDFNSLILRLKHNLVSKNMERCTVFAFLDAAFITAIRHKLRELKRTARRQPHRSVLEVYSQERPTSHHVLPPPHYFSEKVGVDCCVLYVPEVEDFPLLDAFFFVNSNPMTLVGLRMTTAGEHHTTTSTVRQFTECLAAYFNGWEELSQELSWEIIYVQHADSTPMNDWQRCDIDNTDGVSEEEGQRIAAFWKGKMRQYQLAISPGDFRRDEALRSEA</sequence>
<accession>A0A2V2UWM9</accession>